<name>A0ACA9PUH9_9GLOM</name>
<dbReference type="EMBL" id="CAJVPW010030255">
    <property type="protein sequence ID" value="CAG8723445.1"/>
    <property type="molecule type" value="Genomic_DNA"/>
</dbReference>
<organism evidence="1 2">
    <name type="scientific">Cetraspora pellucida</name>
    <dbReference type="NCBI Taxonomy" id="1433469"/>
    <lineage>
        <taxon>Eukaryota</taxon>
        <taxon>Fungi</taxon>
        <taxon>Fungi incertae sedis</taxon>
        <taxon>Mucoromycota</taxon>
        <taxon>Glomeromycotina</taxon>
        <taxon>Glomeromycetes</taxon>
        <taxon>Diversisporales</taxon>
        <taxon>Gigasporaceae</taxon>
        <taxon>Cetraspora</taxon>
    </lineage>
</organism>
<comment type="caution">
    <text evidence="1">The sequence shown here is derived from an EMBL/GenBank/DDBJ whole genome shotgun (WGS) entry which is preliminary data.</text>
</comment>
<gene>
    <name evidence="1" type="ORF">SPELUC_LOCUS12591</name>
</gene>
<proteinExistence type="predicted"/>
<accession>A0ACA9PUH9</accession>
<evidence type="ECO:0000313" key="1">
    <source>
        <dbReference type="EMBL" id="CAG8723445.1"/>
    </source>
</evidence>
<feature type="non-terminal residue" evidence="1">
    <location>
        <position position="1"/>
    </location>
</feature>
<protein>
    <submittedName>
        <fullName evidence="1">6529_t:CDS:1</fullName>
    </submittedName>
</protein>
<dbReference type="Proteomes" id="UP000789366">
    <property type="component" value="Unassembled WGS sequence"/>
</dbReference>
<evidence type="ECO:0000313" key="2">
    <source>
        <dbReference type="Proteomes" id="UP000789366"/>
    </source>
</evidence>
<sequence>PNIVILELDSNPCSDEAVHKTCRMFFDNVGKKASKRGKIDVKTKAEKTCKYTEKLMCLLQKKHSEYDLCINTSEDNIIEVDNKDFTSKKRKQRNLIKSENEIFERLAKFDTLSQEKTKTVLTEIHTLSDTKSEE</sequence>
<keyword evidence="2" id="KW-1185">Reference proteome</keyword>
<reference evidence="1" key="1">
    <citation type="submission" date="2021-06" db="EMBL/GenBank/DDBJ databases">
        <authorList>
            <person name="Kallberg Y."/>
            <person name="Tangrot J."/>
            <person name="Rosling A."/>
        </authorList>
    </citation>
    <scope>NUCLEOTIDE SEQUENCE</scope>
    <source>
        <strain evidence="1">28 12/20/2015</strain>
    </source>
</reference>